<dbReference type="GO" id="GO:0009435">
    <property type="term" value="P:NAD+ biosynthetic process"/>
    <property type="evidence" value="ECO:0007669"/>
    <property type="project" value="InterPro"/>
</dbReference>
<dbReference type="GO" id="GO:0033735">
    <property type="term" value="F:aspartate dehydrogenase [NAD(P)+] activity"/>
    <property type="evidence" value="ECO:0007669"/>
    <property type="project" value="InterPro"/>
</dbReference>
<accession>A0A6P8SBW9</accession>
<sequence>MSKEHEVRRVGIVGYGHLGQYLVQRILKEGSLHHLELAFVWNRHLEKMEGTVPEHLQLQDLSEFDKRQADLVVEVAHPSIIRDHGTAFLSSANFMVGSPTALADHPTEKKLREASSQSGKTLYIPSGALWGGEDIQKMADRGTLKALKITMTKHPDSFKLEGALVERNEAARTKRLILYEGAVRRLCPLAPNNVNTMAAASMAAHTLGFDGVVGVLIADPSLPDWHLVDIEVTGPTNEQSGNTFTVKTSRQNPARPNSVTGTATFDSFWSSLLMCSGHGGRVYLC</sequence>
<name>A0A6P8SBW9_GEOSA</name>
<reference evidence="6" key="1">
    <citation type="submission" date="2025-08" db="UniProtKB">
        <authorList>
            <consortium name="RefSeq"/>
        </authorList>
    </citation>
    <scope>IDENTIFICATION</scope>
</reference>
<dbReference type="OrthoDB" id="4310724at2759"/>
<comment type="similarity">
    <text evidence="1">Belongs to the L-aspartate dehydrogenase family.</text>
</comment>
<evidence type="ECO:0000313" key="6">
    <source>
        <dbReference type="RefSeq" id="XP_033815734.1"/>
    </source>
</evidence>
<keyword evidence="5" id="KW-1185">Reference proteome</keyword>
<dbReference type="RefSeq" id="XP_033815734.1">
    <property type="nucleotide sequence ID" value="XM_033959843.1"/>
</dbReference>
<feature type="domain" description="Aspartate/homoserine dehydrogenase NAD-binding" evidence="4">
    <location>
        <begin position="14"/>
        <end position="125"/>
    </location>
</feature>
<organism evidence="5 6">
    <name type="scientific">Geotrypetes seraphini</name>
    <name type="common">Gaboon caecilian</name>
    <name type="synonym">Caecilia seraphini</name>
    <dbReference type="NCBI Taxonomy" id="260995"/>
    <lineage>
        <taxon>Eukaryota</taxon>
        <taxon>Metazoa</taxon>
        <taxon>Chordata</taxon>
        <taxon>Craniata</taxon>
        <taxon>Vertebrata</taxon>
        <taxon>Euteleostomi</taxon>
        <taxon>Amphibia</taxon>
        <taxon>Gymnophiona</taxon>
        <taxon>Geotrypetes</taxon>
    </lineage>
</organism>
<dbReference type="GO" id="GO:0050661">
    <property type="term" value="F:NADP binding"/>
    <property type="evidence" value="ECO:0007669"/>
    <property type="project" value="InterPro"/>
</dbReference>
<dbReference type="InterPro" id="IPR002811">
    <property type="entry name" value="Asp_DH"/>
</dbReference>
<dbReference type="InterPro" id="IPR005106">
    <property type="entry name" value="Asp/hSer_DH_NAD-bd"/>
</dbReference>
<dbReference type="PANTHER" id="PTHR31873:SF6">
    <property type="entry name" value="ASPARTATE DEHYDROGENASE DOMAIN-CONTAINING PROTEIN"/>
    <property type="match status" value="1"/>
</dbReference>
<dbReference type="Gene3D" id="3.40.50.720">
    <property type="entry name" value="NAD(P)-binding Rossmann-like Domain"/>
    <property type="match status" value="1"/>
</dbReference>
<evidence type="ECO:0000256" key="2">
    <source>
        <dbReference type="ARBA" id="ARBA00020169"/>
    </source>
</evidence>
<dbReference type="InParanoid" id="A0A6P8SBW9"/>
<dbReference type="InterPro" id="IPR011182">
    <property type="entry name" value="L-Asp_DH"/>
</dbReference>
<dbReference type="CTD" id="554235"/>
<proteinExistence type="inferred from homology"/>
<evidence type="ECO:0000259" key="3">
    <source>
        <dbReference type="Pfam" id="PF01958"/>
    </source>
</evidence>
<dbReference type="FunCoup" id="A0A6P8SBW9">
    <property type="interactions" value="180"/>
</dbReference>
<evidence type="ECO:0000256" key="1">
    <source>
        <dbReference type="ARBA" id="ARBA00008331"/>
    </source>
</evidence>
<dbReference type="SUPFAM" id="SSF51735">
    <property type="entry name" value="NAD(P)-binding Rossmann-fold domains"/>
    <property type="match status" value="1"/>
</dbReference>
<dbReference type="KEGG" id="gsh:117367380"/>
<dbReference type="Proteomes" id="UP000515159">
    <property type="component" value="Chromosome 10"/>
</dbReference>
<dbReference type="SUPFAM" id="SSF55347">
    <property type="entry name" value="Glyceraldehyde-3-phosphate dehydrogenase-like, C-terminal domain"/>
    <property type="match status" value="1"/>
</dbReference>
<evidence type="ECO:0000259" key="4">
    <source>
        <dbReference type="Pfam" id="PF03447"/>
    </source>
</evidence>
<protein>
    <recommendedName>
        <fullName evidence="2">Aspartate dehydrogenase domain-containing protein</fullName>
    </recommendedName>
</protein>
<dbReference type="PIRSF" id="PIRSF005227">
    <property type="entry name" value="Asp_dh_NAD_syn"/>
    <property type="match status" value="1"/>
</dbReference>
<dbReference type="Gene3D" id="3.30.360.10">
    <property type="entry name" value="Dihydrodipicolinate Reductase, domain 2"/>
    <property type="match status" value="1"/>
</dbReference>
<feature type="domain" description="Aspartate dehydrogenase" evidence="3">
    <location>
        <begin position="173"/>
        <end position="264"/>
    </location>
</feature>
<dbReference type="AlphaFoldDB" id="A0A6P8SBW9"/>
<dbReference type="Pfam" id="PF01958">
    <property type="entry name" value="Asp_DH_C"/>
    <property type="match status" value="1"/>
</dbReference>
<evidence type="ECO:0000313" key="5">
    <source>
        <dbReference type="Proteomes" id="UP000515159"/>
    </source>
</evidence>
<dbReference type="Pfam" id="PF03447">
    <property type="entry name" value="NAD_binding_3"/>
    <property type="match status" value="1"/>
</dbReference>
<gene>
    <name evidence="6" type="primary">ASPDH</name>
</gene>
<dbReference type="InterPro" id="IPR036291">
    <property type="entry name" value="NAD(P)-bd_dom_sf"/>
</dbReference>
<dbReference type="GeneID" id="117367380"/>
<dbReference type="PANTHER" id="PTHR31873">
    <property type="entry name" value="L-ASPARTATE DEHYDROGENASE-RELATED"/>
    <property type="match status" value="1"/>
</dbReference>